<reference evidence="1 2" key="1">
    <citation type="submission" date="2018-11" db="EMBL/GenBank/DDBJ databases">
        <authorList>
            <consortium name="Pathogen Informatics"/>
        </authorList>
    </citation>
    <scope>NUCLEOTIDE SEQUENCE [LARGE SCALE GENOMIC DNA]</scope>
    <source>
        <strain>Denwood</strain>
        <strain evidence="2">Zambia</strain>
    </source>
</reference>
<evidence type="ECO:0000313" key="1">
    <source>
        <dbReference type="EMBL" id="VDO94035.1"/>
    </source>
</evidence>
<accession>A0A183NMF9</accession>
<dbReference type="EMBL" id="UZAL01005706">
    <property type="protein sequence ID" value="VDO94035.1"/>
    <property type="molecule type" value="Genomic_DNA"/>
</dbReference>
<gene>
    <name evidence="1" type="ORF">SMTD_LOCUS3295</name>
</gene>
<organism evidence="1 2">
    <name type="scientific">Schistosoma mattheei</name>
    <dbReference type="NCBI Taxonomy" id="31246"/>
    <lineage>
        <taxon>Eukaryota</taxon>
        <taxon>Metazoa</taxon>
        <taxon>Spiralia</taxon>
        <taxon>Lophotrochozoa</taxon>
        <taxon>Platyhelminthes</taxon>
        <taxon>Trematoda</taxon>
        <taxon>Digenea</taxon>
        <taxon>Strigeidida</taxon>
        <taxon>Schistosomatoidea</taxon>
        <taxon>Schistosomatidae</taxon>
        <taxon>Schistosoma</taxon>
    </lineage>
</organism>
<evidence type="ECO:0000313" key="2">
    <source>
        <dbReference type="Proteomes" id="UP000269396"/>
    </source>
</evidence>
<name>A0A183NMF9_9TREM</name>
<protein>
    <submittedName>
        <fullName evidence="1">Uncharacterized protein</fullName>
    </submittedName>
</protein>
<proteinExistence type="predicted"/>
<dbReference type="Proteomes" id="UP000269396">
    <property type="component" value="Unassembled WGS sequence"/>
</dbReference>
<keyword evidence="2" id="KW-1185">Reference proteome</keyword>
<dbReference type="AlphaFoldDB" id="A0A183NMF9"/>
<sequence>MLNIILSSELQCDRQKSINWKDSFMKVNIMNVKFIFQVDDDEDDGDDEDDPRHHVHLHFINKYLPLCGRSNRHF</sequence>